<protein>
    <submittedName>
        <fullName evidence="1">Uncharacterized protein</fullName>
    </submittedName>
</protein>
<organism evidence="1">
    <name type="scientific">marine sediment metagenome</name>
    <dbReference type="NCBI Taxonomy" id="412755"/>
    <lineage>
        <taxon>unclassified sequences</taxon>
        <taxon>metagenomes</taxon>
        <taxon>ecological metagenomes</taxon>
    </lineage>
</organism>
<evidence type="ECO:0000313" key="1">
    <source>
        <dbReference type="EMBL" id="GAG85431.1"/>
    </source>
</evidence>
<dbReference type="PROSITE" id="PS51257">
    <property type="entry name" value="PROKAR_LIPOPROTEIN"/>
    <property type="match status" value="1"/>
</dbReference>
<reference evidence="1" key="1">
    <citation type="journal article" date="2014" name="Front. Microbiol.">
        <title>High frequency of phylogenetically diverse reductive dehalogenase-homologous genes in deep subseafloor sedimentary metagenomes.</title>
        <authorList>
            <person name="Kawai M."/>
            <person name="Futagami T."/>
            <person name="Toyoda A."/>
            <person name="Takaki Y."/>
            <person name="Nishi S."/>
            <person name="Hori S."/>
            <person name="Arai W."/>
            <person name="Tsubouchi T."/>
            <person name="Morono Y."/>
            <person name="Uchiyama I."/>
            <person name="Ito T."/>
            <person name="Fujiyama A."/>
            <person name="Inagaki F."/>
            <person name="Takami H."/>
        </authorList>
    </citation>
    <scope>NUCLEOTIDE SEQUENCE</scope>
    <source>
        <strain evidence="1">Expedition CK06-06</strain>
    </source>
</reference>
<feature type="non-terminal residue" evidence="1">
    <location>
        <position position="78"/>
    </location>
</feature>
<dbReference type="EMBL" id="BART01014149">
    <property type="protein sequence ID" value="GAG85431.1"/>
    <property type="molecule type" value="Genomic_DNA"/>
</dbReference>
<gene>
    <name evidence="1" type="ORF">S01H4_28448</name>
</gene>
<accession>X1CMI4</accession>
<dbReference type="AlphaFoldDB" id="X1CMI4"/>
<name>X1CMI4_9ZZZZ</name>
<proteinExistence type="predicted"/>
<comment type="caution">
    <text evidence="1">The sequence shown here is derived from an EMBL/GenBank/DDBJ whole genome shotgun (WGS) entry which is preliminary data.</text>
</comment>
<sequence>MDSEDKYTTCLMVLIIVFAACLITRSCTANAQTVEVDFHIQGSLTFLPPTVIVEGSGEGEPITEGAGEGEPVIIEGEG</sequence>